<name>A0A0A2KH57_PENIT</name>
<dbReference type="OrthoDB" id="10390641at2759"/>
<proteinExistence type="predicted"/>
<dbReference type="PhylomeDB" id="A0A0A2KH57"/>
<dbReference type="Proteomes" id="UP000030104">
    <property type="component" value="Unassembled WGS sequence"/>
</dbReference>
<protein>
    <submittedName>
        <fullName evidence="1">Uncharacterized protein</fullName>
    </submittedName>
</protein>
<sequence>MTYVLFYFLLFSVIIGGTGRSNIFPTPKRNEGNHP</sequence>
<dbReference type="EMBL" id="JQGA01001628">
    <property type="protein sequence ID" value="KGO63670.1"/>
    <property type="molecule type" value="Genomic_DNA"/>
</dbReference>
<evidence type="ECO:0000313" key="2">
    <source>
        <dbReference type="Proteomes" id="UP000030104"/>
    </source>
</evidence>
<keyword evidence="2" id="KW-1185">Reference proteome</keyword>
<comment type="caution">
    <text evidence="1">The sequence shown here is derived from an EMBL/GenBank/DDBJ whole genome shotgun (WGS) entry which is preliminary data.</text>
</comment>
<dbReference type="AlphaFoldDB" id="A0A0A2KH57"/>
<reference evidence="1 2" key="1">
    <citation type="journal article" date="2015" name="Mol. Plant Microbe Interact.">
        <title>Genome, transcriptome, and functional analyses of Penicillium expansum provide new insights into secondary metabolism and pathogenicity.</title>
        <authorList>
            <person name="Ballester A.R."/>
            <person name="Marcet-Houben M."/>
            <person name="Levin E."/>
            <person name="Sela N."/>
            <person name="Selma-Lazaro C."/>
            <person name="Carmona L."/>
            <person name="Wisniewski M."/>
            <person name="Droby S."/>
            <person name="Gonzalez-Candelas L."/>
            <person name="Gabaldon T."/>
        </authorList>
    </citation>
    <scope>NUCLEOTIDE SEQUENCE [LARGE SCALE GENOMIC DNA]</scope>
    <source>
        <strain evidence="1 2">PHI-1</strain>
    </source>
</reference>
<dbReference type="HOGENOM" id="CLU_3368675_0_0_1"/>
<organism evidence="1 2">
    <name type="scientific">Penicillium italicum</name>
    <name type="common">Blue mold</name>
    <dbReference type="NCBI Taxonomy" id="40296"/>
    <lineage>
        <taxon>Eukaryota</taxon>
        <taxon>Fungi</taxon>
        <taxon>Dikarya</taxon>
        <taxon>Ascomycota</taxon>
        <taxon>Pezizomycotina</taxon>
        <taxon>Eurotiomycetes</taxon>
        <taxon>Eurotiomycetidae</taxon>
        <taxon>Eurotiales</taxon>
        <taxon>Aspergillaceae</taxon>
        <taxon>Penicillium</taxon>
    </lineage>
</organism>
<gene>
    <name evidence="1" type="ORF">PITC_072230</name>
</gene>
<accession>A0A0A2KH57</accession>
<evidence type="ECO:0000313" key="1">
    <source>
        <dbReference type="EMBL" id="KGO63670.1"/>
    </source>
</evidence>